<dbReference type="Proteomes" id="UP000238338">
    <property type="component" value="Unassembled WGS sequence"/>
</dbReference>
<reference evidence="1 2" key="1">
    <citation type="submission" date="2018-02" db="EMBL/GenBank/DDBJ databases">
        <title>Genomic Encyclopedia of Archaeal and Bacterial Type Strains, Phase II (KMG-II): from individual species to whole genera.</title>
        <authorList>
            <person name="Goeker M."/>
        </authorList>
    </citation>
    <scope>NUCLEOTIDE SEQUENCE [LARGE SCALE GENOMIC DNA]</scope>
    <source>
        <strain evidence="1 2">DSM 18921</strain>
    </source>
</reference>
<gene>
    <name evidence="1" type="ORF">LX70_01125</name>
</gene>
<dbReference type="RefSeq" id="WP_105513478.1">
    <property type="nucleotide sequence ID" value="NZ_PVEP01000001.1"/>
</dbReference>
<name>A0A2S8SEX8_9RHOB</name>
<evidence type="ECO:0008006" key="3">
    <source>
        <dbReference type="Google" id="ProtNLM"/>
    </source>
</evidence>
<keyword evidence="2" id="KW-1185">Reference proteome</keyword>
<accession>A0A2S8SEX8</accession>
<dbReference type="InterPro" id="IPR021335">
    <property type="entry name" value="DUF2948"/>
</dbReference>
<organism evidence="1 2">
    <name type="scientific">Albidovulum denitrificans</name>
    <dbReference type="NCBI Taxonomy" id="404881"/>
    <lineage>
        <taxon>Bacteria</taxon>
        <taxon>Pseudomonadati</taxon>
        <taxon>Pseudomonadota</taxon>
        <taxon>Alphaproteobacteria</taxon>
        <taxon>Rhodobacterales</taxon>
        <taxon>Paracoccaceae</taxon>
        <taxon>Albidovulum</taxon>
    </lineage>
</organism>
<proteinExistence type="predicted"/>
<evidence type="ECO:0000313" key="2">
    <source>
        <dbReference type="Proteomes" id="UP000238338"/>
    </source>
</evidence>
<dbReference type="Pfam" id="PF11164">
    <property type="entry name" value="DUF2948"/>
    <property type="match status" value="1"/>
</dbReference>
<comment type="caution">
    <text evidence="1">The sequence shown here is derived from an EMBL/GenBank/DDBJ whole genome shotgun (WGS) entry which is preliminary data.</text>
</comment>
<evidence type="ECO:0000313" key="1">
    <source>
        <dbReference type="EMBL" id="PQV59299.1"/>
    </source>
</evidence>
<protein>
    <recommendedName>
        <fullName evidence="3">DUF2948 family protein</fullName>
    </recommendedName>
</protein>
<sequence length="158" mass="17248">MADATFEDGAEGGLNLKAYEGEDLQVIATLSQDAVLTAADMTWRPKERRLAFLINRFRWEDAPRAEARGRPYERVRSLLVIDGVMRVASQGVDRGDGDEVLSLLSVDWTPGEDGAGAVTLVLAGDGAIRADVECLDVTLKDVTRPYAAPSRHMPKHPE</sequence>
<dbReference type="EMBL" id="PVEP01000001">
    <property type="protein sequence ID" value="PQV59299.1"/>
    <property type="molecule type" value="Genomic_DNA"/>
</dbReference>
<dbReference type="AlphaFoldDB" id="A0A2S8SEX8"/>
<dbReference type="OrthoDB" id="9806367at2"/>